<gene>
    <name evidence="1" type="ORF">SAMD00020551_0549</name>
</gene>
<evidence type="ECO:0000313" key="2">
    <source>
        <dbReference type="Proteomes" id="UP000031014"/>
    </source>
</evidence>
<sequence length="105" mass="12142">MDNKAEKSNVGYTLFKSTGVQHEFPHIDLEKQQAIGIVTYKEKTYMTVFVELKTDTVKVQGDVSDLGDLSMDRHSYIDMFKHQARFFIENNIANPKEYYDDLVNG</sequence>
<dbReference type="EMBL" id="BASE01000012">
    <property type="protein sequence ID" value="GAM12416.1"/>
    <property type="molecule type" value="Genomic_DNA"/>
</dbReference>
<comment type="caution">
    <text evidence="1">The sequence shown here is derived from an EMBL/GenBank/DDBJ whole genome shotgun (WGS) entry which is preliminary data.</text>
</comment>
<proteinExistence type="predicted"/>
<name>A0A0A8X2U6_MESS1</name>
<keyword evidence="2" id="KW-1185">Reference proteome</keyword>
<dbReference type="OrthoDB" id="2721244at2"/>
<dbReference type="STRING" id="1321606.SAMD00020551_0549"/>
<protein>
    <submittedName>
        <fullName evidence="1">Uncharacterized protein</fullName>
    </submittedName>
</protein>
<reference evidence="1 2" key="1">
    <citation type="submission" date="2013-06" db="EMBL/GenBank/DDBJ databases">
        <title>Whole genome shotgun sequence of Bacillus selenatarsenatis SF-1.</title>
        <authorList>
            <person name="Kuroda M."/>
            <person name="Sei K."/>
            <person name="Yamashita M."/>
            <person name="Ike M."/>
        </authorList>
    </citation>
    <scope>NUCLEOTIDE SEQUENCE [LARGE SCALE GENOMIC DNA]</scope>
    <source>
        <strain evidence="1 2">SF-1</strain>
    </source>
</reference>
<dbReference type="RefSeq" id="WP_041964365.1">
    <property type="nucleotide sequence ID" value="NZ_BASE01000012.1"/>
</dbReference>
<accession>A0A0A8X2U6</accession>
<dbReference type="AlphaFoldDB" id="A0A0A8X2U6"/>
<organism evidence="1 2">
    <name type="scientific">Mesobacillus selenatarsenatis (strain DSM 18680 / JCM 14380 / FERM P-15431 / SF-1)</name>
    <dbReference type="NCBI Taxonomy" id="1321606"/>
    <lineage>
        <taxon>Bacteria</taxon>
        <taxon>Bacillati</taxon>
        <taxon>Bacillota</taxon>
        <taxon>Bacilli</taxon>
        <taxon>Bacillales</taxon>
        <taxon>Bacillaceae</taxon>
        <taxon>Mesobacillus</taxon>
    </lineage>
</organism>
<evidence type="ECO:0000313" key="1">
    <source>
        <dbReference type="EMBL" id="GAM12416.1"/>
    </source>
</evidence>
<dbReference type="Proteomes" id="UP000031014">
    <property type="component" value="Unassembled WGS sequence"/>
</dbReference>